<evidence type="ECO:0000313" key="3">
    <source>
        <dbReference type="Proteomes" id="UP001642409"/>
    </source>
</evidence>
<keyword evidence="3" id="KW-1185">Reference proteome</keyword>
<organism evidence="1">
    <name type="scientific">Hexamita inflata</name>
    <dbReference type="NCBI Taxonomy" id="28002"/>
    <lineage>
        <taxon>Eukaryota</taxon>
        <taxon>Metamonada</taxon>
        <taxon>Diplomonadida</taxon>
        <taxon>Hexamitidae</taxon>
        <taxon>Hexamitinae</taxon>
        <taxon>Hexamita</taxon>
    </lineage>
</organism>
<dbReference type="Proteomes" id="UP001642409">
    <property type="component" value="Unassembled WGS sequence"/>
</dbReference>
<sequence>MLRLLFWSSQSYIRIVCFPLYSKNTQSTYTDQLCSNTLRNIGYCVKASSISSRVQIESISYSPASNVFFSLYTARAQDLQLNLTYKIQNLPSFALFGLTSSIILMNSNISVKIPQIISNSALICTICDLNANQTDFSFLSSGLNVSGLVLSPLNQIKLSYSLVQARLNGVNVGGMVFNASNAVLTIKECNISSYIQGQGVIGAIICQIIEGAILEVETVRMCSNIQQFGKGSVVQTGKVTETCILCRQNTYSYGLCAQSLEHGQIIEDKLVCKQSFVFDGEICSCPEGQVVNGTTCIIILETINKIIIDEMQLNGIITNLTDRNQALENSIGILKINSDNINADIQSLFSVSNHTQANLKANSTMLQQYINSNFSKANIIINNNISVLDQRIFQNTTILSNIIQTLNNSLDLKSNLSQLNQSISEQQALNSVLNQNITLLNQILASNNEIIQQQQKFISNLNLLVQCLNNVDQNNVSGSCYVVNSQNDSISCSQKVYAQQFDITAITHQVTSSNNFTGTGYVFSSSNNIQNSFIDVSDYVYSTSVSPLFQSQNTFANLKIQFGTQYLNGGSFILSQSVSIIIQDMNIISRSGTQLTVQTVSQLNILLATPTSALISNLMTNLSFAASEGNITLVGVISGTFNISGYQVLGSYVSTQTVAMIGINLSTAIVNVNQVYLRPIAFNVGNSSSYLFVDAVFSTSKLLVSNFAVIIGSSSRFQLLGSISTQSDANQFMFGGIITYVNSASTISIRNVIIDAYQHISSSYVGGSGILVAYIQQTASTVVIQNICFQQSISGVSFKFDMVGLLGFTVGRTLIQNAFVSFFIHTVELSNFGIVGFQSTFSAYAEVSNLTASVNFISSSTTGGSVGSVFGWGGAQNCYIQNTYINNSNISAGQSVSGFIGVQVQNTTVFNCSIVNINVSAFNQNANVGGLIGIGRSYLQLTQCKIQNVNVNGESGFGVVVGYSDGGIYSFISSFSASNKINGVKYRDCGTLANVWSVVGC</sequence>
<dbReference type="EMBL" id="CATOUU010000499">
    <property type="protein sequence ID" value="CAI9931905.1"/>
    <property type="molecule type" value="Genomic_DNA"/>
</dbReference>
<evidence type="ECO:0000313" key="2">
    <source>
        <dbReference type="EMBL" id="CAL6026632.1"/>
    </source>
</evidence>
<gene>
    <name evidence="1" type="ORF">HINF_LOCUS19550</name>
    <name evidence="2" type="ORF">HINF_LOCUS30939</name>
</gene>
<reference evidence="1" key="1">
    <citation type="submission" date="2023-06" db="EMBL/GenBank/DDBJ databases">
        <authorList>
            <person name="Kurt Z."/>
        </authorList>
    </citation>
    <scope>NUCLEOTIDE SEQUENCE</scope>
</reference>
<evidence type="ECO:0000313" key="1">
    <source>
        <dbReference type="EMBL" id="CAI9931905.1"/>
    </source>
</evidence>
<dbReference type="EMBL" id="CAXDID020000102">
    <property type="protein sequence ID" value="CAL6026632.1"/>
    <property type="molecule type" value="Genomic_DNA"/>
</dbReference>
<reference evidence="2 3" key="2">
    <citation type="submission" date="2024-07" db="EMBL/GenBank/DDBJ databases">
        <authorList>
            <person name="Akdeniz Z."/>
        </authorList>
    </citation>
    <scope>NUCLEOTIDE SEQUENCE [LARGE SCALE GENOMIC DNA]</scope>
</reference>
<name>A0AA86P5P8_9EUKA</name>
<proteinExistence type="predicted"/>
<protein>
    <submittedName>
        <fullName evidence="2">Hypothetical_protein</fullName>
    </submittedName>
</protein>
<dbReference type="AlphaFoldDB" id="A0AA86P5P8"/>
<comment type="caution">
    <text evidence="1">The sequence shown here is derived from an EMBL/GenBank/DDBJ whole genome shotgun (WGS) entry which is preliminary data.</text>
</comment>
<accession>A0AA86P5P8</accession>